<dbReference type="Gene3D" id="1.20.58.220">
    <property type="entry name" value="Phosphate transport system protein phou homolog 2, domain 2"/>
    <property type="match status" value="1"/>
</dbReference>
<evidence type="ECO:0000256" key="1">
    <source>
        <dbReference type="ARBA" id="ARBA00004496"/>
    </source>
</evidence>
<dbReference type="PIRSF" id="PIRSF003107">
    <property type="entry name" value="PhoU"/>
    <property type="match status" value="1"/>
</dbReference>
<evidence type="ECO:0000259" key="9">
    <source>
        <dbReference type="Pfam" id="PF01895"/>
    </source>
</evidence>
<evidence type="ECO:0000256" key="2">
    <source>
        <dbReference type="ARBA" id="ARBA00008107"/>
    </source>
</evidence>
<keyword evidence="5 7" id="KW-0963">Cytoplasm</keyword>
<comment type="function">
    <text evidence="7">Plays a role in the regulation of phosphate uptake.</text>
</comment>
<dbReference type="GO" id="GO:0006817">
    <property type="term" value="P:phosphate ion transport"/>
    <property type="evidence" value="ECO:0007669"/>
    <property type="project" value="UniProtKB-KW"/>
</dbReference>
<sequence length="215" mass="24664">MRKSFEHQLEDLNQDLLKLGSMVEERIHKAITALKNKNDELAQQVVENDDEIDDYQMEIEQECINLTALQQPVAKDLRRINMVSKMATDLERIADLAQNIAEIALELSASDYVKPLVDLPKMGEIAQEMIHDALDAFVNSNADKAKEVAQRDSKINDLDEQILRELLTYMVEDPKTVQQSNDLIFVSRYLERIGDHVTNICEDIVYIITAERVSY</sequence>
<dbReference type="InterPro" id="IPR026022">
    <property type="entry name" value="PhoU_dom"/>
</dbReference>
<dbReference type="InterPro" id="IPR038078">
    <property type="entry name" value="PhoU-like_sf"/>
</dbReference>
<dbReference type="NCBIfam" id="TIGR02135">
    <property type="entry name" value="phoU_full"/>
    <property type="match status" value="1"/>
</dbReference>
<feature type="domain" description="PhoU" evidence="9">
    <location>
        <begin position="120"/>
        <end position="204"/>
    </location>
</feature>
<feature type="coiled-coil region" evidence="8">
    <location>
        <begin position="24"/>
        <end position="58"/>
    </location>
</feature>
<evidence type="ECO:0000256" key="3">
    <source>
        <dbReference type="ARBA" id="ARBA00011738"/>
    </source>
</evidence>
<dbReference type="FunFam" id="1.20.58.220:FF:000004">
    <property type="entry name" value="Phosphate-specific transport system accessory protein PhoU"/>
    <property type="match status" value="1"/>
</dbReference>
<dbReference type="GO" id="GO:0030643">
    <property type="term" value="P:intracellular phosphate ion homeostasis"/>
    <property type="evidence" value="ECO:0007669"/>
    <property type="project" value="InterPro"/>
</dbReference>
<dbReference type="RefSeq" id="WP_204700173.1">
    <property type="nucleotide sequence ID" value="NZ_JAFBDQ010000001.1"/>
</dbReference>
<keyword evidence="11" id="KW-1185">Reference proteome</keyword>
<keyword evidence="4 7" id="KW-0813">Transport</keyword>
<comment type="caution">
    <text evidence="10">The sequence shown here is derived from an EMBL/GenBank/DDBJ whole genome shotgun (WGS) entry which is preliminary data.</text>
</comment>
<name>A0A938XQ35_9FIRM</name>
<dbReference type="EMBL" id="JAFBDQ010000001">
    <property type="protein sequence ID" value="MBM7555464.1"/>
    <property type="molecule type" value="Genomic_DNA"/>
</dbReference>
<reference evidence="10" key="1">
    <citation type="submission" date="2021-01" db="EMBL/GenBank/DDBJ databases">
        <title>Genomic Encyclopedia of Type Strains, Phase IV (KMG-IV): sequencing the most valuable type-strain genomes for metagenomic binning, comparative biology and taxonomic classification.</title>
        <authorList>
            <person name="Goeker M."/>
        </authorList>
    </citation>
    <scope>NUCLEOTIDE SEQUENCE</scope>
    <source>
        <strain evidence="10">DSM 23230</strain>
    </source>
</reference>
<dbReference type="Pfam" id="PF01895">
    <property type="entry name" value="PhoU"/>
    <property type="match status" value="2"/>
</dbReference>
<dbReference type="PANTHER" id="PTHR42930">
    <property type="entry name" value="PHOSPHATE-SPECIFIC TRANSPORT SYSTEM ACCESSORY PROTEIN PHOU"/>
    <property type="match status" value="1"/>
</dbReference>
<evidence type="ECO:0000256" key="5">
    <source>
        <dbReference type="ARBA" id="ARBA00022490"/>
    </source>
</evidence>
<evidence type="ECO:0000256" key="7">
    <source>
        <dbReference type="PIRNR" id="PIRNR003107"/>
    </source>
</evidence>
<dbReference type="Proteomes" id="UP000774000">
    <property type="component" value="Unassembled WGS sequence"/>
</dbReference>
<protein>
    <recommendedName>
        <fullName evidence="7">Phosphate-specific transport system accessory protein PhoU</fullName>
    </recommendedName>
</protein>
<dbReference type="AlphaFoldDB" id="A0A938XQ35"/>
<gene>
    <name evidence="10" type="ORF">JOC47_000288</name>
</gene>
<evidence type="ECO:0000313" key="10">
    <source>
        <dbReference type="EMBL" id="MBM7555464.1"/>
    </source>
</evidence>
<evidence type="ECO:0000313" key="11">
    <source>
        <dbReference type="Proteomes" id="UP000774000"/>
    </source>
</evidence>
<evidence type="ECO:0000256" key="4">
    <source>
        <dbReference type="ARBA" id="ARBA00022448"/>
    </source>
</evidence>
<comment type="subunit">
    <text evidence="3 7">Homodimer.</text>
</comment>
<dbReference type="GO" id="GO:0005737">
    <property type="term" value="C:cytoplasm"/>
    <property type="evidence" value="ECO:0007669"/>
    <property type="project" value="UniProtKB-SubCell"/>
</dbReference>
<comment type="subcellular location">
    <subcellularLocation>
        <location evidence="1 7">Cytoplasm</location>
    </subcellularLocation>
</comment>
<keyword evidence="6 7" id="KW-0592">Phosphate transport</keyword>
<comment type="similarity">
    <text evidence="2 7">Belongs to the PhoU family.</text>
</comment>
<dbReference type="GO" id="GO:0045936">
    <property type="term" value="P:negative regulation of phosphate metabolic process"/>
    <property type="evidence" value="ECO:0007669"/>
    <property type="project" value="InterPro"/>
</dbReference>
<dbReference type="SUPFAM" id="SSF109755">
    <property type="entry name" value="PhoU-like"/>
    <property type="match status" value="1"/>
</dbReference>
<organism evidence="10 11">
    <name type="scientific">Halanaerobacter jeridensis</name>
    <dbReference type="NCBI Taxonomy" id="706427"/>
    <lineage>
        <taxon>Bacteria</taxon>
        <taxon>Bacillati</taxon>
        <taxon>Bacillota</taxon>
        <taxon>Clostridia</taxon>
        <taxon>Halanaerobiales</taxon>
        <taxon>Halobacteroidaceae</taxon>
        <taxon>Halanaerobacter</taxon>
    </lineage>
</organism>
<accession>A0A938XQ35</accession>
<feature type="domain" description="PhoU" evidence="9">
    <location>
        <begin position="16"/>
        <end position="103"/>
    </location>
</feature>
<evidence type="ECO:0000256" key="6">
    <source>
        <dbReference type="ARBA" id="ARBA00022592"/>
    </source>
</evidence>
<keyword evidence="8" id="KW-0175">Coiled coil</keyword>
<proteinExistence type="inferred from homology"/>
<dbReference type="PANTHER" id="PTHR42930:SF3">
    <property type="entry name" value="PHOSPHATE-SPECIFIC TRANSPORT SYSTEM ACCESSORY PROTEIN PHOU"/>
    <property type="match status" value="1"/>
</dbReference>
<dbReference type="InterPro" id="IPR028366">
    <property type="entry name" value="PhoU"/>
</dbReference>
<evidence type="ECO:0000256" key="8">
    <source>
        <dbReference type="SAM" id="Coils"/>
    </source>
</evidence>